<gene>
    <name evidence="1" type="ORF">LPLAT_LOCUS10129</name>
</gene>
<dbReference type="AlphaFoldDB" id="A0AAV2NZZ0"/>
<dbReference type="Proteomes" id="UP001497644">
    <property type="component" value="Chromosome 5"/>
</dbReference>
<dbReference type="EMBL" id="OZ034828">
    <property type="protein sequence ID" value="CAL1684525.1"/>
    <property type="molecule type" value="Genomic_DNA"/>
</dbReference>
<accession>A0AAV2NZZ0</accession>
<reference evidence="1" key="1">
    <citation type="submission" date="2024-04" db="EMBL/GenBank/DDBJ databases">
        <authorList>
            <consortium name="Molecular Ecology Group"/>
        </authorList>
    </citation>
    <scope>NUCLEOTIDE SEQUENCE</scope>
</reference>
<proteinExistence type="predicted"/>
<evidence type="ECO:0000313" key="2">
    <source>
        <dbReference type="Proteomes" id="UP001497644"/>
    </source>
</evidence>
<protein>
    <submittedName>
        <fullName evidence="1">Uncharacterized protein</fullName>
    </submittedName>
</protein>
<keyword evidence="2" id="KW-1185">Reference proteome</keyword>
<organism evidence="1 2">
    <name type="scientific">Lasius platythorax</name>
    <dbReference type="NCBI Taxonomy" id="488582"/>
    <lineage>
        <taxon>Eukaryota</taxon>
        <taxon>Metazoa</taxon>
        <taxon>Ecdysozoa</taxon>
        <taxon>Arthropoda</taxon>
        <taxon>Hexapoda</taxon>
        <taxon>Insecta</taxon>
        <taxon>Pterygota</taxon>
        <taxon>Neoptera</taxon>
        <taxon>Endopterygota</taxon>
        <taxon>Hymenoptera</taxon>
        <taxon>Apocrita</taxon>
        <taxon>Aculeata</taxon>
        <taxon>Formicoidea</taxon>
        <taxon>Formicidae</taxon>
        <taxon>Formicinae</taxon>
        <taxon>Lasius</taxon>
        <taxon>Lasius</taxon>
    </lineage>
</organism>
<name>A0AAV2NZZ0_9HYME</name>
<evidence type="ECO:0000313" key="1">
    <source>
        <dbReference type="EMBL" id="CAL1684525.1"/>
    </source>
</evidence>
<sequence length="74" mass="8602">MKCSDVSARHESGHVRKQRENGIREWRYYMSDDNDENEIMLAALLIVTSRKTGLPLDRYRVFSGNSFTPFCCAK</sequence>